<dbReference type="PANTHER" id="PTHR40047">
    <property type="entry name" value="UPF0703 PROTEIN YCGQ"/>
    <property type="match status" value="1"/>
</dbReference>
<reference evidence="4 5" key="1">
    <citation type="submission" date="2022-05" db="EMBL/GenBank/DDBJ databases">
        <title>Genome Sequencing of Bee-Associated Microbes.</title>
        <authorList>
            <person name="Dunlap C."/>
        </authorList>
    </citation>
    <scope>NUCLEOTIDE SEQUENCE [LARGE SCALE GENOMIC DNA]</scope>
    <source>
        <strain evidence="4 5">NRRL B-14421</strain>
    </source>
</reference>
<dbReference type="EMBL" id="JAMDMX010000066">
    <property type="protein sequence ID" value="MCY9695219.1"/>
    <property type="molecule type" value="Genomic_DNA"/>
</dbReference>
<keyword evidence="1" id="KW-0472">Membrane</keyword>
<evidence type="ECO:0000259" key="3">
    <source>
        <dbReference type="Pfam" id="PF21537"/>
    </source>
</evidence>
<name>A0ABT4GGA1_9BACL</name>
<evidence type="ECO:0000313" key="4">
    <source>
        <dbReference type="EMBL" id="MCY9695219.1"/>
    </source>
</evidence>
<dbReference type="Pfam" id="PF21537">
    <property type="entry name" value="DUF1980_C"/>
    <property type="match status" value="1"/>
</dbReference>
<organism evidence="4 5">
    <name type="scientific">Paenibacillus alginolyticus</name>
    <dbReference type="NCBI Taxonomy" id="59839"/>
    <lineage>
        <taxon>Bacteria</taxon>
        <taxon>Bacillati</taxon>
        <taxon>Bacillota</taxon>
        <taxon>Bacilli</taxon>
        <taxon>Bacillales</taxon>
        <taxon>Paenibacillaceae</taxon>
        <taxon>Paenibacillus</taxon>
    </lineage>
</organism>
<protein>
    <submittedName>
        <fullName evidence="4">TIGR03943 family protein</fullName>
    </submittedName>
</protein>
<proteinExistence type="predicted"/>
<dbReference type="Pfam" id="PF09323">
    <property type="entry name" value="DUF1980"/>
    <property type="match status" value="1"/>
</dbReference>
<gene>
    <name evidence="4" type="ORF">M5X19_20280</name>
</gene>
<keyword evidence="1" id="KW-0812">Transmembrane</keyword>
<dbReference type="RefSeq" id="WP_268616644.1">
    <property type="nucleotide sequence ID" value="NZ_JAMDMX010000066.1"/>
</dbReference>
<dbReference type="InterPro" id="IPR048447">
    <property type="entry name" value="DUF1980_C"/>
</dbReference>
<dbReference type="PANTHER" id="PTHR40047:SF1">
    <property type="entry name" value="UPF0703 PROTEIN YCGQ"/>
    <property type="match status" value="1"/>
</dbReference>
<keyword evidence="1" id="KW-1133">Transmembrane helix</keyword>
<evidence type="ECO:0000313" key="5">
    <source>
        <dbReference type="Proteomes" id="UP001527099"/>
    </source>
</evidence>
<evidence type="ECO:0000259" key="2">
    <source>
        <dbReference type="Pfam" id="PF09323"/>
    </source>
</evidence>
<feature type="domain" description="DUF1980" evidence="2">
    <location>
        <begin position="13"/>
        <end position="136"/>
    </location>
</feature>
<dbReference type="NCBIfam" id="TIGR03943">
    <property type="entry name" value="TIGR03943 family putative permease subunit"/>
    <property type="match status" value="1"/>
</dbReference>
<dbReference type="InterPro" id="IPR048493">
    <property type="entry name" value="DUF1980_N"/>
</dbReference>
<comment type="caution">
    <text evidence="4">The sequence shown here is derived from an EMBL/GenBank/DDBJ whole genome shotgun (WGS) entry which is preliminary data.</text>
</comment>
<feature type="domain" description="DUF1980" evidence="3">
    <location>
        <begin position="166"/>
        <end position="303"/>
    </location>
</feature>
<feature type="transmembrane region" description="Helical" evidence="1">
    <location>
        <begin position="43"/>
        <end position="64"/>
    </location>
</feature>
<evidence type="ECO:0000256" key="1">
    <source>
        <dbReference type="SAM" id="Phobius"/>
    </source>
</evidence>
<dbReference type="InterPro" id="IPR015402">
    <property type="entry name" value="DUF1980"/>
</dbReference>
<feature type="transmembrane region" description="Helical" evidence="1">
    <location>
        <begin position="12"/>
        <end position="37"/>
    </location>
</feature>
<feature type="transmembrane region" description="Helical" evidence="1">
    <location>
        <begin position="100"/>
        <end position="120"/>
    </location>
</feature>
<dbReference type="InterPro" id="IPR052955">
    <property type="entry name" value="UPF0703_membrane_permease"/>
</dbReference>
<dbReference type="Proteomes" id="UP001527099">
    <property type="component" value="Unassembled WGS sequence"/>
</dbReference>
<sequence>MNWNYEAVHRLIKTGILIGFASLVIYLIVTGNMLLYIAPHLMFYVEVSAAGLVIMAGFQIYILVLSLKKKVVVCDCGHDHLHEQDHGSRHSHSHGPSRSIWMHVGIYSLFALPLILGTLMPNTALAGSLAQNKGMNVSGVAAKAKVGSSELVEIDGNADAELKKMFKTNVYNRDYAKLGIQLYNHELIEMKDEWFIEKLQAINTFVENFQGKQIKMTGFVYRENGLPETQFILGRMAMTHCIADISPYGIVSETVDAAQYKNDSWLTITGTIDQTMYHGQKVMKINIDNIEPATAPTVPYVYPDWNFASKL</sequence>
<keyword evidence="5" id="KW-1185">Reference proteome</keyword>
<accession>A0ABT4GGA1</accession>